<feature type="domain" description="2,6-dihydroxypyridine 3-monooxygenase substrate binding" evidence="1">
    <location>
        <begin position="163"/>
        <end position="291"/>
    </location>
</feature>
<dbReference type="NCBIfam" id="NF005566">
    <property type="entry name" value="PRK07236.1"/>
    <property type="match status" value="1"/>
</dbReference>
<dbReference type="RefSeq" id="WP_146287622.1">
    <property type="nucleotide sequence ID" value="NZ_BMLP01000005.1"/>
</dbReference>
<evidence type="ECO:0000259" key="1">
    <source>
        <dbReference type="Pfam" id="PF22607"/>
    </source>
</evidence>
<dbReference type="PANTHER" id="PTHR47469">
    <property type="entry name" value="MONOOXYGENASE-LIKE"/>
    <property type="match status" value="1"/>
</dbReference>
<accession>A0A917YL24</accession>
<sequence length="401" mass="43185">MARRALIVGGSIGGLAAAALLDRSGWDVEVFERVEVELSGRGAGIVTHPPLLEALKAAGADTGDLGVVSEYRVGFDAAGAEIARFAFPQLVTSWDCLQARLRARVPDDRYHLGHVLQSFASDGGRVQARFANGHEAEGDLLLGADGFRSTVRQALFPQVRPDYAGYVVWRGLVSEADLPAAARDQVFDHFGFHLPEGDGEVIGYPIAGPENDLRPGHRRYNFVWYRTASAEQLRDMLTDEAGVTHDLSIPPPLIRRDVLAGLKADARAKLPANLIAMLDHAHSLFFTPIYDLASPAMTALSVALAGDAAFLARPHIGAGVTKACEDAVALAECLAGDRPVAEGLRAYEAARLAANRKAWARSRYMGEYLMPQFGDAAGKAEWAAQHNLHTIMRDTAVLNFA</sequence>
<dbReference type="AlphaFoldDB" id="A0A917YL24"/>
<dbReference type="Pfam" id="PF22607">
    <property type="entry name" value="FAD_binding-like"/>
    <property type="match status" value="1"/>
</dbReference>
<reference evidence="2 3" key="1">
    <citation type="journal article" date="2014" name="Int. J. Syst. Evol. Microbiol.">
        <title>Complete genome sequence of Corynebacterium casei LMG S-19264T (=DSM 44701T), isolated from a smear-ripened cheese.</title>
        <authorList>
            <consortium name="US DOE Joint Genome Institute (JGI-PGF)"/>
            <person name="Walter F."/>
            <person name="Albersmeier A."/>
            <person name="Kalinowski J."/>
            <person name="Ruckert C."/>
        </authorList>
    </citation>
    <scope>NUCLEOTIDE SEQUENCE [LARGE SCALE GENOMIC DNA]</scope>
    <source>
        <strain evidence="2 3">CGMCC 1.7029</strain>
    </source>
</reference>
<proteinExistence type="predicted"/>
<organism evidence="2 3">
    <name type="scientific">Gemmobacter aquaticus</name>
    <dbReference type="NCBI Taxonomy" id="490185"/>
    <lineage>
        <taxon>Bacteria</taxon>
        <taxon>Pseudomonadati</taxon>
        <taxon>Pseudomonadota</taxon>
        <taxon>Alphaproteobacteria</taxon>
        <taxon>Rhodobacterales</taxon>
        <taxon>Paracoccaceae</taxon>
        <taxon>Gemmobacter</taxon>
    </lineage>
</organism>
<gene>
    <name evidence="2" type="ORF">GCM10010991_25090</name>
</gene>
<dbReference type="SUPFAM" id="SSF54373">
    <property type="entry name" value="FAD-linked reductases, C-terminal domain"/>
    <property type="match status" value="1"/>
</dbReference>
<evidence type="ECO:0000313" key="2">
    <source>
        <dbReference type="EMBL" id="GGO34392.1"/>
    </source>
</evidence>
<dbReference type="Pfam" id="PF13450">
    <property type="entry name" value="NAD_binding_8"/>
    <property type="match status" value="1"/>
</dbReference>
<dbReference type="Gene3D" id="3.50.50.60">
    <property type="entry name" value="FAD/NAD(P)-binding domain"/>
    <property type="match status" value="2"/>
</dbReference>
<dbReference type="OrthoDB" id="4230779at2"/>
<name>A0A917YL24_9RHOB</name>
<dbReference type="InterPro" id="IPR036188">
    <property type="entry name" value="FAD/NAD-bd_sf"/>
</dbReference>
<dbReference type="InterPro" id="IPR054707">
    <property type="entry name" value="DhpH_subs-bd"/>
</dbReference>
<dbReference type="EMBL" id="BMLP01000005">
    <property type="protein sequence ID" value="GGO34392.1"/>
    <property type="molecule type" value="Genomic_DNA"/>
</dbReference>
<protein>
    <submittedName>
        <fullName evidence="2">2-polyprenyl-6-methoxyphenol hydroxylase</fullName>
    </submittedName>
</protein>
<keyword evidence="3" id="KW-1185">Reference proteome</keyword>
<dbReference type="SUPFAM" id="SSF51905">
    <property type="entry name" value="FAD/NAD(P)-binding domain"/>
    <property type="match status" value="1"/>
</dbReference>
<evidence type="ECO:0000313" key="3">
    <source>
        <dbReference type="Proteomes" id="UP000598196"/>
    </source>
</evidence>
<dbReference type="PRINTS" id="PR00420">
    <property type="entry name" value="RNGMNOXGNASE"/>
</dbReference>
<dbReference type="PANTHER" id="PTHR47469:SF2">
    <property type="entry name" value="OS06G0597600 PROTEIN"/>
    <property type="match status" value="1"/>
</dbReference>
<dbReference type="Proteomes" id="UP000598196">
    <property type="component" value="Unassembled WGS sequence"/>
</dbReference>
<dbReference type="InterPro" id="IPR053212">
    <property type="entry name" value="DHP_3-monooxygenase"/>
</dbReference>
<comment type="caution">
    <text evidence="2">The sequence shown here is derived from an EMBL/GenBank/DDBJ whole genome shotgun (WGS) entry which is preliminary data.</text>
</comment>